<evidence type="ECO:0000313" key="13">
    <source>
        <dbReference type="Proteomes" id="UP000287033"/>
    </source>
</evidence>
<proteinExistence type="inferred from homology"/>
<dbReference type="InterPro" id="IPR019087">
    <property type="entry name" value="Med15_N"/>
</dbReference>
<comment type="caution">
    <text evidence="12">The sequence shown here is derived from an EMBL/GenBank/DDBJ whole genome shotgun (WGS) entry which is preliminary data.</text>
</comment>
<comment type="subunit">
    <text evidence="10">Component of the Mediator complex.</text>
</comment>
<dbReference type="PANTHER" id="PTHR31804:SF3">
    <property type="entry name" value="MEDIATOR OF RNA POLYMERASE II TRANSCRIPTION SUBUNIT 15"/>
    <property type="match status" value="1"/>
</dbReference>
<keyword evidence="13" id="KW-1185">Reference proteome</keyword>
<dbReference type="InterPro" id="IPR036529">
    <property type="entry name" value="KIX_dom_sf"/>
</dbReference>
<dbReference type="GO" id="GO:0003712">
    <property type="term" value="F:transcription coregulator activity"/>
    <property type="evidence" value="ECO:0007669"/>
    <property type="project" value="InterPro"/>
</dbReference>
<dbReference type="EMBL" id="BEZZ01025271">
    <property type="protein sequence ID" value="GCC39570.1"/>
    <property type="molecule type" value="Genomic_DNA"/>
</dbReference>
<evidence type="ECO:0000256" key="4">
    <source>
        <dbReference type="ARBA" id="ARBA00023015"/>
    </source>
</evidence>
<evidence type="ECO:0000256" key="8">
    <source>
        <dbReference type="ARBA" id="ARBA00032016"/>
    </source>
</evidence>
<dbReference type="GO" id="GO:0006355">
    <property type="term" value="P:regulation of DNA-templated transcription"/>
    <property type="evidence" value="ECO:0007669"/>
    <property type="project" value="InterPro"/>
</dbReference>
<evidence type="ECO:0000256" key="10">
    <source>
        <dbReference type="RuleBase" id="RU364148"/>
    </source>
</evidence>
<protein>
    <recommendedName>
        <fullName evidence="3 10">Mediator of RNA polymerase II transcription subunit 15</fullName>
    </recommendedName>
    <alternativeName>
        <fullName evidence="8 10">Mediator complex subunit 15</fullName>
    </alternativeName>
</protein>
<evidence type="ECO:0000256" key="9">
    <source>
        <dbReference type="ARBA" id="ARBA00054847"/>
    </source>
</evidence>
<keyword evidence="5 10" id="KW-0010">Activator</keyword>
<sequence>MRAAGTPITKSSKDMENHVFLKAKTREEYLSLVARLILHFRDI</sequence>
<accession>A0A401TA89</accession>
<evidence type="ECO:0000259" key="11">
    <source>
        <dbReference type="Pfam" id="PF09606"/>
    </source>
</evidence>
<evidence type="ECO:0000256" key="3">
    <source>
        <dbReference type="ARBA" id="ARBA00019613"/>
    </source>
</evidence>
<dbReference type="Pfam" id="PF09606">
    <property type="entry name" value="Med15_N"/>
    <property type="match status" value="1"/>
</dbReference>
<reference evidence="12 13" key="1">
    <citation type="journal article" date="2018" name="Nat. Ecol. Evol.">
        <title>Shark genomes provide insights into elasmobranch evolution and the origin of vertebrates.</title>
        <authorList>
            <person name="Hara Y"/>
            <person name="Yamaguchi K"/>
            <person name="Onimaru K"/>
            <person name="Kadota M"/>
            <person name="Koyanagi M"/>
            <person name="Keeley SD"/>
            <person name="Tatsumi K"/>
            <person name="Tanaka K"/>
            <person name="Motone F"/>
            <person name="Kageyama Y"/>
            <person name="Nozu R"/>
            <person name="Adachi N"/>
            <person name="Nishimura O"/>
            <person name="Nakagawa R"/>
            <person name="Tanegashima C"/>
            <person name="Kiyatake I"/>
            <person name="Matsumoto R"/>
            <person name="Murakumo K"/>
            <person name="Nishida K"/>
            <person name="Terakita A"/>
            <person name="Kuratani S"/>
            <person name="Sato K"/>
            <person name="Hyodo S Kuraku.S."/>
        </authorList>
    </citation>
    <scope>NUCLEOTIDE SEQUENCE [LARGE SCALE GENOMIC DNA]</scope>
</reference>
<dbReference type="FunFam" id="1.10.246.20:FF:000002">
    <property type="entry name" value="Mediator of RNA polymerase II transcription subunit 15"/>
    <property type="match status" value="1"/>
</dbReference>
<evidence type="ECO:0000256" key="1">
    <source>
        <dbReference type="ARBA" id="ARBA00004123"/>
    </source>
</evidence>
<dbReference type="AlphaFoldDB" id="A0A401TA89"/>
<keyword evidence="6 10" id="KW-0804">Transcription</keyword>
<dbReference type="GO" id="GO:0005654">
    <property type="term" value="C:nucleoplasm"/>
    <property type="evidence" value="ECO:0007669"/>
    <property type="project" value="UniProtKB-ARBA"/>
</dbReference>
<dbReference type="Gene3D" id="1.10.246.20">
    <property type="entry name" value="Coactivator CBP, KIX domain"/>
    <property type="match status" value="1"/>
</dbReference>
<feature type="domain" description="Mediator of RNA polymerase II transcription subunit 15 N-terminal" evidence="11">
    <location>
        <begin position="2"/>
        <end position="42"/>
    </location>
</feature>
<dbReference type="OrthoDB" id="10055322at2759"/>
<evidence type="ECO:0000256" key="2">
    <source>
        <dbReference type="ARBA" id="ARBA00009807"/>
    </source>
</evidence>
<keyword evidence="7 10" id="KW-0539">Nucleus</keyword>
<evidence type="ECO:0000256" key="5">
    <source>
        <dbReference type="ARBA" id="ARBA00023159"/>
    </source>
</evidence>
<feature type="non-terminal residue" evidence="12">
    <location>
        <position position="43"/>
    </location>
</feature>
<evidence type="ECO:0000256" key="6">
    <source>
        <dbReference type="ARBA" id="ARBA00023163"/>
    </source>
</evidence>
<dbReference type="Proteomes" id="UP000287033">
    <property type="component" value="Unassembled WGS sequence"/>
</dbReference>
<dbReference type="PANTHER" id="PTHR31804">
    <property type="entry name" value="MEDIATOR OF RNA POLYMERASE II TRANSCRIPTION SUBUNIT 15"/>
    <property type="match status" value="1"/>
</dbReference>
<evidence type="ECO:0000313" key="12">
    <source>
        <dbReference type="EMBL" id="GCC39570.1"/>
    </source>
</evidence>
<evidence type="ECO:0000256" key="7">
    <source>
        <dbReference type="ARBA" id="ARBA00023242"/>
    </source>
</evidence>
<comment type="subcellular location">
    <subcellularLocation>
        <location evidence="1 10">Nucleus</location>
    </subcellularLocation>
</comment>
<organism evidence="12 13">
    <name type="scientific">Chiloscyllium punctatum</name>
    <name type="common">Brownbanded bambooshark</name>
    <name type="synonym">Hemiscyllium punctatum</name>
    <dbReference type="NCBI Taxonomy" id="137246"/>
    <lineage>
        <taxon>Eukaryota</taxon>
        <taxon>Metazoa</taxon>
        <taxon>Chordata</taxon>
        <taxon>Craniata</taxon>
        <taxon>Vertebrata</taxon>
        <taxon>Chondrichthyes</taxon>
        <taxon>Elasmobranchii</taxon>
        <taxon>Galeomorphii</taxon>
        <taxon>Galeoidea</taxon>
        <taxon>Orectolobiformes</taxon>
        <taxon>Hemiscylliidae</taxon>
        <taxon>Chiloscyllium</taxon>
    </lineage>
</organism>
<comment type="function">
    <text evidence="9">Component of the Mediator complex, a coactivator involved in the regulated transcription of nearly all RNA polymerase II-dependent genes. Mediator functions as a bridge to convey information from gene-specific regulatory proteins to the basal RNA polymerase II transcription machinery. Mediator is recruited to promoters by direct interactions with regulatory proteins and serves as a scaffold for the assembly of a functional preinitiation complex with RNA polymerase II and the general transcription factors. Required for cholesterol-dependent gene regulation. Positively regulates the Nodal signaling pathway.</text>
</comment>
<comment type="similarity">
    <text evidence="2 10">Belongs to the Mediator complex subunit 15 family.</text>
</comment>
<dbReference type="STRING" id="137246.A0A401TA89"/>
<keyword evidence="4 10" id="KW-0805">Transcription regulation</keyword>
<gene>
    <name evidence="10" type="primary">MED15</name>
    <name evidence="12" type="ORF">chiPu_0023697</name>
</gene>
<name>A0A401TA89_CHIPU</name>